<evidence type="ECO:0000313" key="2">
    <source>
        <dbReference type="Proteomes" id="UP001176059"/>
    </source>
</evidence>
<sequence length="70" mass="7788">MTMVRESLLLVSSSDVLMKGAVFCLLILTIRGIHDVSWDVSPVECTESWPSNAASESLAKRMWESLMCLL</sequence>
<reference evidence="1" key="1">
    <citation type="submission" date="2022-08" db="EMBL/GenBank/DDBJ databases">
        <authorList>
            <consortium name="DOE Joint Genome Institute"/>
            <person name="Min B."/>
            <person name="Sierra-Patev S."/>
            <person name="Naranjo-Ortiz M."/>
            <person name="Looney B."/>
            <person name="Konkel Z."/>
            <person name="Slot J.C."/>
            <person name="Sakamoto Y."/>
            <person name="Steenwyk J.L."/>
            <person name="Rokas A."/>
            <person name="Carro J."/>
            <person name="Camarero S."/>
            <person name="Ferreira P."/>
            <person name="Molpeceres G."/>
            <person name="Ruiz-duenas F.J."/>
            <person name="Serrano A."/>
            <person name="Henrissat B."/>
            <person name="Drula E."/>
            <person name="Hughes K.W."/>
            <person name="Mata J.L."/>
            <person name="Ishikawa N.K."/>
            <person name="Vargas-Isla R."/>
            <person name="Ushijima S."/>
            <person name="Smith C.A."/>
            <person name="Ahrendt S."/>
            <person name="Andreopoulos W."/>
            <person name="He G."/>
            <person name="LaButti K."/>
            <person name="Lipzen A."/>
            <person name="Ng V."/>
            <person name="Riley R."/>
            <person name="Sandor L."/>
            <person name="Barry K."/>
            <person name="Martinez A.T."/>
            <person name="Xiao Y."/>
            <person name="Gibbons J.G."/>
            <person name="Terashima K."/>
            <person name="Hibbett D.S."/>
            <person name="Grigoriev I.V."/>
        </authorList>
    </citation>
    <scope>NUCLEOTIDE SEQUENCE</scope>
    <source>
        <strain evidence="1">ET3784</strain>
    </source>
</reference>
<name>A0AA38MUW3_9AGAR</name>
<gene>
    <name evidence="1" type="ORF">DFJ43DRAFT_1104648</name>
</gene>
<dbReference type="Proteomes" id="UP001176059">
    <property type="component" value="Unassembled WGS sequence"/>
</dbReference>
<evidence type="ECO:0000313" key="1">
    <source>
        <dbReference type="EMBL" id="KAJ3713964.1"/>
    </source>
</evidence>
<reference evidence="1" key="2">
    <citation type="journal article" date="2023" name="Proc. Natl. Acad. Sci. U.S.A.">
        <title>A global phylogenomic analysis of the shiitake genus Lentinula.</title>
        <authorList>
            <person name="Sierra-Patev S."/>
            <person name="Min B."/>
            <person name="Naranjo-Ortiz M."/>
            <person name="Looney B."/>
            <person name="Konkel Z."/>
            <person name="Slot J.C."/>
            <person name="Sakamoto Y."/>
            <person name="Steenwyk J.L."/>
            <person name="Rokas A."/>
            <person name="Carro J."/>
            <person name="Camarero S."/>
            <person name="Ferreira P."/>
            <person name="Molpeceres G."/>
            <person name="Ruiz-Duenas F.J."/>
            <person name="Serrano A."/>
            <person name="Henrissat B."/>
            <person name="Drula E."/>
            <person name="Hughes K.W."/>
            <person name="Mata J.L."/>
            <person name="Ishikawa N.K."/>
            <person name="Vargas-Isla R."/>
            <person name="Ushijima S."/>
            <person name="Smith C.A."/>
            <person name="Donoghue J."/>
            <person name="Ahrendt S."/>
            <person name="Andreopoulos W."/>
            <person name="He G."/>
            <person name="LaButti K."/>
            <person name="Lipzen A."/>
            <person name="Ng V."/>
            <person name="Riley R."/>
            <person name="Sandor L."/>
            <person name="Barry K."/>
            <person name="Martinez A.T."/>
            <person name="Xiao Y."/>
            <person name="Gibbons J.G."/>
            <person name="Terashima K."/>
            <person name="Grigoriev I.V."/>
            <person name="Hibbett D."/>
        </authorList>
    </citation>
    <scope>NUCLEOTIDE SEQUENCE</scope>
    <source>
        <strain evidence="1">ET3784</strain>
    </source>
</reference>
<organism evidence="1 2">
    <name type="scientific">Lentinula guzmanii</name>
    <dbReference type="NCBI Taxonomy" id="2804957"/>
    <lineage>
        <taxon>Eukaryota</taxon>
        <taxon>Fungi</taxon>
        <taxon>Dikarya</taxon>
        <taxon>Basidiomycota</taxon>
        <taxon>Agaricomycotina</taxon>
        <taxon>Agaricomycetes</taxon>
        <taxon>Agaricomycetidae</taxon>
        <taxon>Agaricales</taxon>
        <taxon>Marasmiineae</taxon>
        <taxon>Omphalotaceae</taxon>
        <taxon>Lentinula</taxon>
    </lineage>
</organism>
<proteinExistence type="predicted"/>
<dbReference type="AlphaFoldDB" id="A0AA38MUW3"/>
<dbReference type="EMBL" id="JANVFO010000095">
    <property type="protein sequence ID" value="KAJ3713964.1"/>
    <property type="molecule type" value="Genomic_DNA"/>
</dbReference>
<protein>
    <submittedName>
        <fullName evidence="1">Uncharacterized protein</fullName>
    </submittedName>
</protein>
<keyword evidence="2" id="KW-1185">Reference proteome</keyword>
<comment type="caution">
    <text evidence="1">The sequence shown here is derived from an EMBL/GenBank/DDBJ whole genome shotgun (WGS) entry which is preliminary data.</text>
</comment>
<accession>A0AA38MUW3</accession>